<dbReference type="AlphaFoldDB" id="A0A381ZPU9"/>
<dbReference type="PANTHER" id="PTHR33677">
    <property type="entry name" value="TRANSCRIPTIONAL REPRESSOR FRMR-RELATED"/>
    <property type="match status" value="1"/>
</dbReference>
<dbReference type="GO" id="GO:0003677">
    <property type="term" value="F:DNA binding"/>
    <property type="evidence" value="ECO:0007669"/>
    <property type="project" value="InterPro"/>
</dbReference>
<protein>
    <recommendedName>
        <fullName evidence="2">Copper-sensing transcriptional repressor CsoR</fullName>
    </recommendedName>
</protein>
<dbReference type="GO" id="GO:0046872">
    <property type="term" value="F:metal ion binding"/>
    <property type="evidence" value="ECO:0007669"/>
    <property type="project" value="InterPro"/>
</dbReference>
<organism evidence="1">
    <name type="scientific">marine metagenome</name>
    <dbReference type="NCBI Taxonomy" id="408172"/>
    <lineage>
        <taxon>unclassified sequences</taxon>
        <taxon>metagenomes</taxon>
        <taxon>ecological metagenomes</taxon>
    </lineage>
</organism>
<accession>A0A381ZPU9</accession>
<dbReference type="InterPro" id="IPR003735">
    <property type="entry name" value="Metal_Tscrpt_repr"/>
</dbReference>
<dbReference type="EMBL" id="UINC01022188">
    <property type="protein sequence ID" value="SVA91285.1"/>
    <property type="molecule type" value="Genomic_DNA"/>
</dbReference>
<evidence type="ECO:0008006" key="2">
    <source>
        <dbReference type="Google" id="ProtNLM"/>
    </source>
</evidence>
<sequence length="93" mass="10750">MEGRNMQDQPKDEALKRLNYIQGHLQGIRKMVQEEQYCVDILKQLYAVRKAVEKMEGVLLDGHLHSCVIEGIKEGHAEEVIQELEELYALSNK</sequence>
<dbReference type="Pfam" id="PF02583">
    <property type="entry name" value="Trns_repr_metal"/>
    <property type="match status" value="1"/>
</dbReference>
<reference evidence="1" key="1">
    <citation type="submission" date="2018-05" db="EMBL/GenBank/DDBJ databases">
        <authorList>
            <person name="Lanie J.A."/>
            <person name="Ng W.-L."/>
            <person name="Kazmierczak K.M."/>
            <person name="Andrzejewski T.M."/>
            <person name="Davidsen T.M."/>
            <person name="Wayne K.J."/>
            <person name="Tettelin H."/>
            <person name="Glass J.I."/>
            <person name="Rusch D."/>
            <person name="Podicherti R."/>
            <person name="Tsui H.-C.T."/>
            <person name="Winkler M.E."/>
        </authorList>
    </citation>
    <scope>NUCLEOTIDE SEQUENCE</scope>
</reference>
<proteinExistence type="predicted"/>
<dbReference type="PANTHER" id="PTHR33677:SF3">
    <property type="entry name" value="COPPER-SENSING TRANSCRIPTIONAL REPRESSOR RICR"/>
    <property type="match status" value="1"/>
</dbReference>
<evidence type="ECO:0000313" key="1">
    <source>
        <dbReference type="EMBL" id="SVA91285.1"/>
    </source>
</evidence>
<dbReference type="CDD" id="cd10151">
    <property type="entry name" value="TthCsoR-like_DUF156"/>
    <property type="match status" value="1"/>
</dbReference>
<dbReference type="InterPro" id="IPR038390">
    <property type="entry name" value="Metal_Tscrpt_repr_sf"/>
</dbReference>
<name>A0A381ZPU9_9ZZZZ</name>
<gene>
    <name evidence="1" type="ORF">METZ01_LOCUS144139</name>
</gene>
<dbReference type="Gene3D" id="1.20.58.1000">
    <property type="entry name" value="Metal-sensitive repressor, helix protomer"/>
    <property type="match status" value="1"/>
</dbReference>
<dbReference type="GO" id="GO:0006355">
    <property type="term" value="P:regulation of DNA-templated transcription"/>
    <property type="evidence" value="ECO:0007669"/>
    <property type="project" value="InterPro"/>
</dbReference>